<gene>
    <name evidence="2" type="ORF">HK097_007897</name>
</gene>
<evidence type="ECO:0000259" key="1">
    <source>
        <dbReference type="Pfam" id="PF01612"/>
    </source>
</evidence>
<dbReference type="InterPro" id="IPR036397">
    <property type="entry name" value="RNaseH_sf"/>
</dbReference>
<evidence type="ECO:0000313" key="3">
    <source>
        <dbReference type="Proteomes" id="UP001212841"/>
    </source>
</evidence>
<dbReference type="Pfam" id="PF01612">
    <property type="entry name" value="DNA_pol_A_exo1"/>
    <property type="match status" value="1"/>
</dbReference>
<dbReference type="EMBL" id="JADGJD010000430">
    <property type="protein sequence ID" value="KAJ3051137.1"/>
    <property type="molecule type" value="Genomic_DNA"/>
</dbReference>
<accession>A0AAD5X1Z8</accession>
<dbReference type="InterPro" id="IPR012337">
    <property type="entry name" value="RNaseH-like_sf"/>
</dbReference>
<organism evidence="2 3">
    <name type="scientific">Rhizophlyctis rosea</name>
    <dbReference type="NCBI Taxonomy" id="64517"/>
    <lineage>
        <taxon>Eukaryota</taxon>
        <taxon>Fungi</taxon>
        <taxon>Fungi incertae sedis</taxon>
        <taxon>Chytridiomycota</taxon>
        <taxon>Chytridiomycota incertae sedis</taxon>
        <taxon>Chytridiomycetes</taxon>
        <taxon>Rhizophlyctidales</taxon>
        <taxon>Rhizophlyctidaceae</taxon>
        <taxon>Rhizophlyctis</taxon>
    </lineage>
</organism>
<keyword evidence="3" id="KW-1185">Reference proteome</keyword>
<proteinExistence type="predicted"/>
<dbReference type="SUPFAM" id="SSF53098">
    <property type="entry name" value="Ribonuclease H-like"/>
    <property type="match status" value="1"/>
</dbReference>
<dbReference type="Proteomes" id="UP001212841">
    <property type="component" value="Unassembled WGS sequence"/>
</dbReference>
<feature type="domain" description="3'-5' exonuclease" evidence="1">
    <location>
        <begin position="81"/>
        <end position="236"/>
    </location>
</feature>
<dbReference type="AlphaFoldDB" id="A0AAD5X1Z8"/>
<protein>
    <recommendedName>
        <fullName evidence="1">3'-5' exonuclease domain-containing protein</fullName>
    </recommendedName>
</protein>
<sequence length="278" mass="32227">MEGVMSRMSTPRGNENDTASFSFRLRIPKEASIPESRQPGWMSILMTRNAMMVERWLKEHFYNELEDGSLQGVKRNIAFCDCEWVKIGDVDGLAVLQIGVPGDDFEKDDFRVLLIQMARMTIIPSTLTRLMKDRRICKAFHGFAHDLGALDQLGIKPRSAFEVNALSRVYLRKICQFTQYSRLPTLPDLVLQYLNIIRDTATFEWTQWDHETLHPWKARYAGLDTWYLWALVRNLDIRIKGEEDTEAIAEEQMRKEIGARIMELELGGIEAVNNEMHN</sequence>
<reference evidence="2" key="1">
    <citation type="submission" date="2020-05" db="EMBL/GenBank/DDBJ databases">
        <title>Phylogenomic resolution of chytrid fungi.</title>
        <authorList>
            <person name="Stajich J.E."/>
            <person name="Amses K."/>
            <person name="Simmons R."/>
            <person name="Seto K."/>
            <person name="Myers J."/>
            <person name="Bonds A."/>
            <person name="Quandt C.A."/>
            <person name="Barry K."/>
            <person name="Liu P."/>
            <person name="Grigoriev I."/>
            <person name="Longcore J.E."/>
            <person name="James T.Y."/>
        </authorList>
    </citation>
    <scope>NUCLEOTIDE SEQUENCE</scope>
    <source>
        <strain evidence="2">JEL0318</strain>
    </source>
</reference>
<dbReference type="GO" id="GO:0006139">
    <property type="term" value="P:nucleobase-containing compound metabolic process"/>
    <property type="evidence" value="ECO:0007669"/>
    <property type="project" value="InterPro"/>
</dbReference>
<dbReference type="InterPro" id="IPR002562">
    <property type="entry name" value="3'-5'_exonuclease_dom"/>
</dbReference>
<evidence type="ECO:0000313" key="2">
    <source>
        <dbReference type="EMBL" id="KAJ3051137.1"/>
    </source>
</evidence>
<feature type="non-terminal residue" evidence="2">
    <location>
        <position position="278"/>
    </location>
</feature>
<name>A0AAD5X1Z8_9FUNG</name>
<dbReference type="GO" id="GO:0003676">
    <property type="term" value="F:nucleic acid binding"/>
    <property type="evidence" value="ECO:0007669"/>
    <property type="project" value="InterPro"/>
</dbReference>
<dbReference type="GO" id="GO:0008408">
    <property type="term" value="F:3'-5' exonuclease activity"/>
    <property type="evidence" value="ECO:0007669"/>
    <property type="project" value="InterPro"/>
</dbReference>
<comment type="caution">
    <text evidence="2">The sequence shown here is derived from an EMBL/GenBank/DDBJ whole genome shotgun (WGS) entry which is preliminary data.</text>
</comment>
<dbReference type="Gene3D" id="3.30.420.10">
    <property type="entry name" value="Ribonuclease H-like superfamily/Ribonuclease H"/>
    <property type="match status" value="1"/>
</dbReference>